<name>X0VNA3_9ZZZZ</name>
<organism evidence="1">
    <name type="scientific">marine sediment metagenome</name>
    <dbReference type="NCBI Taxonomy" id="412755"/>
    <lineage>
        <taxon>unclassified sequences</taxon>
        <taxon>metagenomes</taxon>
        <taxon>ecological metagenomes</taxon>
    </lineage>
</organism>
<reference evidence="1" key="1">
    <citation type="journal article" date="2014" name="Front. Microbiol.">
        <title>High frequency of phylogenetically diverse reductive dehalogenase-homologous genes in deep subseafloor sedimentary metagenomes.</title>
        <authorList>
            <person name="Kawai M."/>
            <person name="Futagami T."/>
            <person name="Toyoda A."/>
            <person name="Takaki Y."/>
            <person name="Nishi S."/>
            <person name="Hori S."/>
            <person name="Arai W."/>
            <person name="Tsubouchi T."/>
            <person name="Morono Y."/>
            <person name="Uchiyama I."/>
            <person name="Ito T."/>
            <person name="Fujiyama A."/>
            <person name="Inagaki F."/>
            <person name="Takami H."/>
        </authorList>
    </citation>
    <scope>NUCLEOTIDE SEQUENCE</scope>
    <source>
        <strain evidence="1">Expedition CK06-06</strain>
    </source>
</reference>
<protein>
    <submittedName>
        <fullName evidence="1">Uncharacterized protein</fullName>
    </submittedName>
</protein>
<dbReference type="PANTHER" id="PTHR36932:SF1">
    <property type="entry name" value="CAPSULAR POLYSACCHARIDE BIOSYNTHESIS PROTEIN"/>
    <property type="match status" value="1"/>
</dbReference>
<dbReference type="EMBL" id="BARS01022611">
    <property type="protein sequence ID" value="GAG02011.1"/>
    <property type="molecule type" value="Genomic_DNA"/>
</dbReference>
<dbReference type="InterPro" id="IPR053158">
    <property type="entry name" value="CapK_Type1_Caps_Biosynth"/>
</dbReference>
<proteinExistence type="predicted"/>
<dbReference type="PANTHER" id="PTHR36932">
    <property type="entry name" value="CAPSULAR POLYSACCHARIDE BIOSYNTHESIS PROTEIN"/>
    <property type="match status" value="1"/>
</dbReference>
<feature type="non-terminal residue" evidence="1">
    <location>
        <position position="1"/>
    </location>
</feature>
<sequence length="232" mass="26660">RTCQCGRGGTLIERIIGRVEDYVVTPDGRFIGRLDHLFKDTANVLMGQIKQDHVNEVRIRIVRDAHYTAKDEAIIRKEARARLGNEIIIRFEYVDDIPRTKEGKFRFVISHVEKSGLEHTVIRDIRGHRTQEVLIAADGSEISWTALNIHDDTFMHVRQFQFFQETPGQAVLRIVPAEGFGKDDADRIHRNLGCKLDSQLDFTIELVEAIPLSARGKAIYVDQRIQQEKNFL</sequence>
<accession>X0VNA3</accession>
<evidence type="ECO:0000313" key="1">
    <source>
        <dbReference type="EMBL" id="GAG02011.1"/>
    </source>
</evidence>
<gene>
    <name evidence="1" type="ORF">S01H1_36127</name>
</gene>
<dbReference type="AlphaFoldDB" id="X0VNA3"/>
<comment type="caution">
    <text evidence="1">The sequence shown here is derived from an EMBL/GenBank/DDBJ whole genome shotgun (WGS) entry which is preliminary data.</text>
</comment>